<dbReference type="Pfam" id="PF03190">
    <property type="entry name" value="Thioredox_DsbH"/>
    <property type="match status" value="1"/>
</dbReference>
<evidence type="ECO:0000313" key="3">
    <source>
        <dbReference type="Proteomes" id="UP000006362"/>
    </source>
</evidence>
<dbReference type="HOGENOM" id="CLU_014051_4_2_0"/>
<dbReference type="CDD" id="cd02955">
    <property type="entry name" value="SSP411"/>
    <property type="match status" value="1"/>
</dbReference>
<proteinExistence type="predicted"/>
<dbReference type="Proteomes" id="UP000006362">
    <property type="component" value="Chromosome"/>
</dbReference>
<dbReference type="SUPFAM" id="SSF52833">
    <property type="entry name" value="Thioredoxin-like"/>
    <property type="match status" value="1"/>
</dbReference>
<dbReference type="GO" id="GO:0005975">
    <property type="term" value="P:carbohydrate metabolic process"/>
    <property type="evidence" value="ECO:0007669"/>
    <property type="project" value="InterPro"/>
</dbReference>
<evidence type="ECO:0000313" key="2">
    <source>
        <dbReference type="EMBL" id="ADU97043.1"/>
    </source>
</evidence>
<protein>
    <recommendedName>
        <fullName evidence="1">Spermatogenesis-associated protein 20-like TRX domain-containing protein</fullName>
    </recommendedName>
</protein>
<dbReference type="InterPro" id="IPR008928">
    <property type="entry name" value="6-hairpin_glycosidase_sf"/>
</dbReference>
<dbReference type="KEGG" id="tam:Theam_1076"/>
<dbReference type="STRING" id="648996.Theam_1076"/>
<feature type="domain" description="Spermatogenesis-associated protein 20-like TRX" evidence="1">
    <location>
        <begin position="3"/>
        <end position="157"/>
    </location>
</feature>
<name>E8T2E8_THEA1</name>
<dbReference type="EMBL" id="CP002444">
    <property type="protein sequence ID" value="ADU97043.1"/>
    <property type="molecule type" value="Genomic_DNA"/>
</dbReference>
<dbReference type="PANTHER" id="PTHR42899">
    <property type="entry name" value="SPERMATOGENESIS-ASSOCIATED PROTEIN 20"/>
    <property type="match status" value="1"/>
</dbReference>
<dbReference type="InterPro" id="IPR024705">
    <property type="entry name" value="Ssp411"/>
</dbReference>
<accession>E8T2E8</accession>
<gene>
    <name evidence="2" type="ordered locus">Theam_1076</name>
</gene>
<reference evidence="2" key="1">
    <citation type="submission" date="2011-01" db="EMBL/GenBank/DDBJ databases">
        <title>Complete sequence of chromosome of Thermovibrio ammonificans HB-1.</title>
        <authorList>
            <consortium name="US DOE Joint Genome Institute"/>
            <person name="Lucas S."/>
            <person name="Copeland A."/>
            <person name="Lapidus A."/>
            <person name="Cheng J.-F."/>
            <person name="Goodwin L."/>
            <person name="Pitluck S."/>
            <person name="Davenport K."/>
            <person name="Detter J.C."/>
            <person name="Han C."/>
            <person name="Tapia R."/>
            <person name="Land M."/>
            <person name="Hauser L."/>
            <person name="Kyrpides N."/>
            <person name="Ivanova N."/>
            <person name="Ovchinnikova G."/>
            <person name="Vetriani C."/>
            <person name="Woyke T."/>
        </authorList>
    </citation>
    <scope>NUCLEOTIDE SEQUENCE [LARGE SCALE GENOMIC DNA]</scope>
    <source>
        <strain evidence="2">HB-1</strain>
    </source>
</reference>
<dbReference type="InterPro" id="IPR036249">
    <property type="entry name" value="Thioredoxin-like_sf"/>
</dbReference>
<dbReference type="SUPFAM" id="SSF48208">
    <property type="entry name" value="Six-hairpin glycosidases"/>
    <property type="match status" value="1"/>
</dbReference>
<keyword evidence="3" id="KW-1185">Reference proteome</keyword>
<sequence>MANRLAFEKSLYLRQHADNPVNWFPFGKEAFEKAGKENKPLFISIGYSSCHWCHVMEEESFQDEEVARILNSRFVPVKVDREELPHVDRFYMEACRAMGGSCGWPLSVFATPEGEPFFIATYVPKERFKRLLLEVAELWEKKPDSVVKGAKEVVKRLASLLEGLEGELPGPSAAANCFKEIESRLDPVNGGYSPPPKFPLPHFNWFLLRYFSLGGSGRAFESAAFTLKAMRLGSVYDQIGGGFHRYSTDAAWFVPHFEKMLYDQAGLLVIYSEAYALSGYWLFKETVKELISYLERELLLSNGLFASSQDADSPEGEGRYYAFTWGELKEALTPEELEFARQLYNLSPEGNWEEGLNLLYPAEEFEVKAEKLGLSLEDLLKKKALVDSKLLSLRGKKVPPATDEKALTDWNGYLLWGLAVASRFVEPAAKERAVALATSLLERSYRDGKLYHVLYGSEPAVEALLDDYAFLIRGLLELGSATLNDDFYSAAAELADIAVKAFYRGGRLYGSSDNTFNLADPFDGAYPSGVAVMVQNLLIMSELLGLNEFKKVAENVLRSYSEAVNRYPSGVVSLVEAVLMEGGELSVVESASQEALGKLLKEFRPYRFFRLNPEVEGVKVCERGVCREIK</sequence>
<dbReference type="OrthoDB" id="9762614at2"/>
<dbReference type="PANTHER" id="PTHR42899:SF1">
    <property type="entry name" value="SPERMATOGENESIS-ASSOCIATED PROTEIN 20"/>
    <property type="match status" value="1"/>
</dbReference>
<dbReference type="PIRSF" id="PIRSF006402">
    <property type="entry name" value="UCP006402_thioredoxin"/>
    <property type="match status" value="1"/>
</dbReference>
<dbReference type="Gene3D" id="3.40.30.10">
    <property type="entry name" value="Glutaredoxin"/>
    <property type="match status" value="1"/>
</dbReference>
<dbReference type="InterPro" id="IPR004879">
    <property type="entry name" value="Ssp411-like_TRX"/>
</dbReference>
<dbReference type="eggNOG" id="COG1331">
    <property type="taxonomic scope" value="Bacteria"/>
</dbReference>
<evidence type="ECO:0000259" key="1">
    <source>
        <dbReference type="Pfam" id="PF03190"/>
    </source>
</evidence>
<dbReference type="AlphaFoldDB" id="E8T2E8"/>
<organism evidence="2 3">
    <name type="scientific">Thermovibrio ammonificans (strain DSM 15698 / JCM 12110 / HB-1)</name>
    <dbReference type="NCBI Taxonomy" id="648996"/>
    <lineage>
        <taxon>Bacteria</taxon>
        <taxon>Pseudomonadati</taxon>
        <taxon>Aquificota</taxon>
        <taxon>Aquificia</taxon>
        <taxon>Desulfurobacteriales</taxon>
        <taxon>Desulfurobacteriaceae</taxon>
        <taxon>Thermovibrio</taxon>
    </lineage>
</organism>
<dbReference type="RefSeq" id="WP_013537829.1">
    <property type="nucleotide sequence ID" value="NC_014926.1"/>
</dbReference>